<evidence type="ECO:0000256" key="2">
    <source>
        <dbReference type="ARBA" id="ARBA00022630"/>
    </source>
</evidence>
<dbReference type="InterPro" id="IPR057661">
    <property type="entry name" value="RsdA/BaiN/AoA(So)_Rossmann"/>
</dbReference>
<dbReference type="Pfam" id="PF22780">
    <property type="entry name" value="HI0933_like_1st"/>
    <property type="match status" value="1"/>
</dbReference>
<keyword evidence="2" id="KW-0285">Flavoprotein</keyword>
<dbReference type="EMBL" id="JAQMWT010000457">
    <property type="protein sequence ID" value="KAJ8601039.1"/>
    <property type="molecule type" value="Genomic_DNA"/>
</dbReference>
<dbReference type="SUPFAM" id="SSF160996">
    <property type="entry name" value="HI0933 insert domain-like"/>
    <property type="match status" value="1"/>
</dbReference>
<dbReference type="InterPro" id="IPR055178">
    <property type="entry name" value="RsdA/BaiN/AoA(So)-like_dom"/>
</dbReference>
<sequence length="518" mass="55606">MLEAVMMVAACHAARVVVVGGGASGYFAAISAARRRPECEVVVAESAKSGLRKVLVSGGGRCNVMHEELELGRYLEHYPRGRKELRGPLASSFGPGDARRFFEDEGVSLKVESDGRVFPTSDDSRTVAGALERAARGAGVEVCFGFAVRSVDEGFVVRGNGGGILNADAVVLATGSAPAGYAIAASLGHAIEPPVPSLFSFRLMRDAWLLQLAGVSLADARLALVDTKFAQRGPVLVTHRGLSGPCALRLSAFAAKDLRARGYRGTLSLSMLPELKRPAVVEELRAHKKARARQVVAGVGPFRGAIPRRFWAALVAHLLDDEDDVRWANLSEARLQRLAAGLTDLRLDFTGKDANKEEFVTAGGVRLAEIRLKTYESKLVPGLHFAGELCDCDGVTGGFNFQHCWTSGFIAGAAAADHAVNNKGRFLCMDHLRNFIVSETEETRKVAVIQRDGTESFEEKTRSLGLVMVPGKHLLKVEIEDADWEDAQKRPPPPPPPPPPQEEKAAACGSNNDDVVTQ</sequence>
<dbReference type="InterPro" id="IPR023166">
    <property type="entry name" value="BaiN-like_dom_sf"/>
</dbReference>
<evidence type="ECO:0000313" key="8">
    <source>
        <dbReference type="Proteomes" id="UP001230188"/>
    </source>
</evidence>
<organism evidence="7 8">
    <name type="scientific">Chrysophaeum taylorii</name>
    <dbReference type="NCBI Taxonomy" id="2483200"/>
    <lineage>
        <taxon>Eukaryota</taxon>
        <taxon>Sar</taxon>
        <taxon>Stramenopiles</taxon>
        <taxon>Ochrophyta</taxon>
        <taxon>Pelagophyceae</taxon>
        <taxon>Pelagomonadales</taxon>
        <taxon>Pelagomonadaceae</taxon>
        <taxon>Chrysophaeum</taxon>
    </lineage>
</organism>
<dbReference type="Gene3D" id="3.50.50.60">
    <property type="entry name" value="FAD/NAD(P)-binding domain"/>
    <property type="match status" value="1"/>
</dbReference>
<dbReference type="InterPro" id="IPR010920">
    <property type="entry name" value="LSM_dom_sf"/>
</dbReference>
<dbReference type="Gene3D" id="2.40.30.10">
    <property type="entry name" value="Translation factors"/>
    <property type="match status" value="1"/>
</dbReference>
<dbReference type="InterPro" id="IPR004792">
    <property type="entry name" value="BaiN-like"/>
</dbReference>
<dbReference type="SUPFAM" id="SSF51905">
    <property type="entry name" value="FAD/NAD(P)-binding domain"/>
    <property type="match status" value="1"/>
</dbReference>
<evidence type="ECO:0000259" key="5">
    <source>
        <dbReference type="Pfam" id="PF03486"/>
    </source>
</evidence>
<comment type="cofactor">
    <cofactor evidence="1">
        <name>FAD</name>
        <dbReference type="ChEBI" id="CHEBI:57692"/>
    </cofactor>
</comment>
<gene>
    <name evidence="7" type="ORF">CTAYLR_007974</name>
</gene>
<reference evidence="7" key="1">
    <citation type="submission" date="2023-01" db="EMBL/GenBank/DDBJ databases">
        <title>Metagenome sequencing of chrysophaentin producing Chrysophaeum taylorii.</title>
        <authorList>
            <person name="Davison J."/>
            <person name="Bewley C."/>
        </authorList>
    </citation>
    <scope>NUCLEOTIDE SEQUENCE</scope>
    <source>
        <strain evidence="7">NIES-1699</strain>
    </source>
</reference>
<name>A0AAD7UCA4_9STRA</name>
<dbReference type="PRINTS" id="PR00368">
    <property type="entry name" value="FADPNR"/>
</dbReference>
<dbReference type="AlphaFoldDB" id="A0AAD7UCA4"/>
<dbReference type="PANTHER" id="PTHR42887:SF2">
    <property type="entry name" value="OS12G0638800 PROTEIN"/>
    <property type="match status" value="1"/>
</dbReference>
<feature type="domain" description="RsdA/BaiN/AoA(So)-like Rossmann fold-like" evidence="5">
    <location>
        <begin position="15"/>
        <end position="413"/>
    </location>
</feature>
<dbReference type="PRINTS" id="PR00411">
    <property type="entry name" value="PNDRDTASEI"/>
</dbReference>
<protein>
    <submittedName>
        <fullName evidence="7">Uncharacterized protein</fullName>
    </submittedName>
</protein>
<feature type="domain" description="RsdA/BaiN/AoA(So)-like insert" evidence="6">
    <location>
        <begin position="195"/>
        <end position="360"/>
    </location>
</feature>
<dbReference type="SUPFAM" id="SSF50182">
    <property type="entry name" value="Sm-like ribonucleoproteins"/>
    <property type="match status" value="1"/>
</dbReference>
<dbReference type="Proteomes" id="UP001230188">
    <property type="component" value="Unassembled WGS sequence"/>
</dbReference>
<feature type="compositionally biased region" description="Polar residues" evidence="4">
    <location>
        <begin position="509"/>
        <end position="518"/>
    </location>
</feature>
<dbReference type="Gene3D" id="1.10.8.260">
    <property type="entry name" value="HI0933 insert domain-like"/>
    <property type="match status" value="1"/>
</dbReference>
<keyword evidence="8" id="KW-1185">Reference proteome</keyword>
<dbReference type="Pfam" id="PF03486">
    <property type="entry name" value="HI0933_like"/>
    <property type="match status" value="1"/>
</dbReference>
<evidence type="ECO:0000256" key="3">
    <source>
        <dbReference type="ARBA" id="ARBA00022827"/>
    </source>
</evidence>
<keyword evidence="3" id="KW-0274">FAD</keyword>
<feature type="compositionally biased region" description="Pro residues" evidence="4">
    <location>
        <begin position="490"/>
        <end position="500"/>
    </location>
</feature>
<evidence type="ECO:0000256" key="4">
    <source>
        <dbReference type="SAM" id="MobiDB-lite"/>
    </source>
</evidence>
<comment type="caution">
    <text evidence="7">The sequence shown here is derived from an EMBL/GenBank/DDBJ whole genome shotgun (WGS) entry which is preliminary data.</text>
</comment>
<feature type="region of interest" description="Disordered" evidence="4">
    <location>
        <begin position="480"/>
        <end position="518"/>
    </location>
</feature>
<proteinExistence type="predicted"/>
<evidence type="ECO:0000313" key="7">
    <source>
        <dbReference type="EMBL" id="KAJ8601039.1"/>
    </source>
</evidence>
<dbReference type="Gene3D" id="2.30.30.100">
    <property type="match status" value="1"/>
</dbReference>
<dbReference type="NCBIfam" id="TIGR00275">
    <property type="entry name" value="aminoacetone oxidase family FAD-binding enzyme"/>
    <property type="match status" value="1"/>
</dbReference>
<dbReference type="PANTHER" id="PTHR42887">
    <property type="entry name" value="OS12G0638800 PROTEIN"/>
    <property type="match status" value="1"/>
</dbReference>
<dbReference type="InterPro" id="IPR036188">
    <property type="entry name" value="FAD/NAD-bd_sf"/>
</dbReference>
<evidence type="ECO:0000256" key="1">
    <source>
        <dbReference type="ARBA" id="ARBA00001974"/>
    </source>
</evidence>
<accession>A0AAD7UCA4</accession>
<evidence type="ECO:0000259" key="6">
    <source>
        <dbReference type="Pfam" id="PF22780"/>
    </source>
</evidence>